<dbReference type="InterPro" id="IPR002315">
    <property type="entry name" value="tRNA-synt_gly"/>
</dbReference>
<name>A0CME0_PARTE</name>
<dbReference type="SUPFAM" id="SSF55681">
    <property type="entry name" value="Class II aaRS and biotin synthetases"/>
    <property type="match status" value="1"/>
</dbReference>
<dbReference type="Gene3D" id="3.30.720.200">
    <property type="match status" value="1"/>
</dbReference>
<dbReference type="GO" id="GO:0005739">
    <property type="term" value="C:mitochondrion"/>
    <property type="evidence" value="ECO:0000318"/>
    <property type="project" value="GO_Central"/>
</dbReference>
<feature type="domain" description="Aminoacyl-transfer RNA synthetases class-II family profile" evidence="10">
    <location>
        <begin position="156"/>
        <end position="518"/>
    </location>
</feature>
<dbReference type="GO" id="GO:0070150">
    <property type="term" value="P:mitochondrial glycyl-tRNA aminoacylation"/>
    <property type="evidence" value="ECO:0000318"/>
    <property type="project" value="GO_Central"/>
</dbReference>
<dbReference type="Proteomes" id="UP000000600">
    <property type="component" value="Unassembled WGS sequence"/>
</dbReference>
<evidence type="ECO:0000256" key="7">
    <source>
        <dbReference type="ARBA" id="ARBA00022917"/>
    </source>
</evidence>
<dbReference type="PRINTS" id="PR01043">
    <property type="entry name" value="TRNASYNTHGLY"/>
</dbReference>
<dbReference type="InterPro" id="IPR002314">
    <property type="entry name" value="aa-tRNA-synt_IIb"/>
</dbReference>
<dbReference type="InterPro" id="IPR033731">
    <property type="entry name" value="GlyRS-like_core"/>
</dbReference>
<evidence type="ECO:0000259" key="10">
    <source>
        <dbReference type="PROSITE" id="PS50862"/>
    </source>
</evidence>
<dbReference type="HOGENOM" id="CLU_015515_1_2_1"/>
<evidence type="ECO:0000256" key="5">
    <source>
        <dbReference type="ARBA" id="ARBA00022741"/>
    </source>
</evidence>
<keyword evidence="6" id="KW-0067">ATP-binding</keyword>
<dbReference type="CDD" id="cd00774">
    <property type="entry name" value="GlyRS-like_core"/>
    <property type="match status" value="1"/>
</dbReference>
<evidence type="ECO:0000256" key="3">
    <source>
        <dbReference type="ARBA" id="ARBA00012829"/>
    </source>
</evidence>
<dbReference type="SUPFAM" id="SSF52954">
    <property type="entry name" value="Class II aaRS ABD-related"/>
    <property type="match status" value="1"/>
</dbReference>
<dbReference type="InParanoid" id="A0CME0"/>
<dbReference type="OrthoDB" id="57698at2759"/>
<evidence type="ECO:0000313" key="11">
    <source>
        <dbReference type="EMBL" id="CAK71957.1"/>
    </source>
</evidence>
<dbReference type="InterPro" id="IPR027031">
    <property type="entry name" value="Gly-tRNA_synthase/POLG2"/>
</dbReference>
<dbReference type="GO" id="GO:0005737">
    <property type="term" value="C:cytoplasm"/>
    <property type="evidence" value="ECO:0000318"/>
    <property type="project" value="GO_Central"/>
</dbReference>
<dbReference type="InterPro" id="IPR006195">
    <property type="entry name" value="aa-tRNA-synth_II"/>
</dbReference>
<dbReference type="RefSeq" id="XP_001439354.1">
    <property type="nucleotide sequence ID" value="XM_001439317.2"/>
</dbReference>
<evidence type="ECO:0000256" key="4">
    <source>
        <dbReference type="ARBA" id="ARBA00022598"/>
    </source>
</evidence>
<proteinExistence type="inferred from homology"/>
<dbReference type="NCBIfam" id="NF003211">
    <property type="entry name" value="PRK04173.1"/>
    <property type="match status" value="1"/>
</dbReference>
<dbReference type="Gene3D" id="3.30.930.10">
    <property type="entry name" value="Bira Bifunctional Protein, Domain 2"/>
    <property type="match status" value="1"/>
</dbReference>
<dbReference type="EMBL" id="CT868108">
    <property type="protein sequence ID" value="CAK71957.1"/>
    <property type="molecule type" value="Genomic_DNA"/>
</dbReference>
<dbReference type="EC" id="6.1.1.14" evidence="3"/>
<dbReference type="FunFam" id="3.30.40.230:FF:000001">
    <property type="entry name" value="Glycine--tRNA ligase"/>
    <property type="match status" value="1"/>
</dbReference>
<dbReference type="GO" id="GO:0004820">
    <property type="term" value="F:glycine-tRNA ligase activity"/>
    <property type="evidence" value="ECO:0000318"/>
    <property type="project" value="GO_Central"/>
</dbReference>
<dbReference type="PROSITE" id="PS50862">
    <property type="entry name" value="AA_TRNA_LIGASE_II"/>
    <property type="match status" value="1"/>
</dbReference>
<dbReference type="InterPro" id="IPR036621">
    <property type="entry name" value="Anticodon-bd_dom_sf"/>
</dbReference>
<reference evidence="11 12" key="1">
    <citation type="journal article" date="2006" name="Nature">
        <title>Global trends of whole-genome duplications revealed by the ciliate Paramecium tetraurelia.</title>
        <authorList>
            <consortium name="Genoscope"/>
            <person name="Aury J.-M."/>
            <person name="Jaillon O."/>
            <person name="Duret L."/>
            <person name="Noel B."/>
            <person name="Jubin C."/>
            <person name="Porcel B.M."/>
            <person name="Segurens B."/>
            <person name="Daubin V."/>
            <person name="Anthouard V."/>
            <person name="Aiach N."/>
            <person name="Arnaiz O."/>
            <person name="Billaut A."/>
            <person name="Beisson J."/>
            <person name="Blanc I."/>
            <person name="Bouhouche K."/>
            <person name="Camara F."/>
            <person name="Duharcourt S."/>
            <person name="Guigo R."/>
            <person name="Gogendeau D."/>
            <person name="Katinka M."/>
            <person name="Keller A.-M."/>
            <person name="Kissmehl R."/>
            <person name="Klotz C."/>
            <person name="Koll F."/>
            <person name="Le Moue A."/>
            <person name="Lepere C."/>
            <person name="Malinsky S."/>
            <person name="Nowacki M."/>
            <person name="Nowak J.K."/>
            <person name="Plattner H."/>
            <person name="Poulain J."/>
            <person name="Ruiz F."/>
            <person name="Serrano V."/>
            <person name="Zagulski M."/>
            <person name="Dessen P."/>
            <person name="Betermier M."/>
            <person name="Weissenbach J."/>
            <person name="Scarpelli C."/>
            <person name="Schachter V."/>
            <person name="Sperling L."/>
            <person name="Meyer E."/>
            <person name="Cohen J."/>
            <person name="Wincker P."/>
        </authorList>
    </citation>
    <scope>NUCLEOTIDE SEQUENCE [LARGE SCALE GENOMIC DNA]</scope>
    <source>
        <strain evidence="11 12">Stock d4-2</strain>
    </source>
</reference>
<comment type="subunit">
    <text evidence="2">Homodimer.</text>
</comment>
<dbReference type="FunFam" id="3.40.50.800:FF:000004">
    <property type="entry name" value="Glycine--tRNA ligase 2"/>
    <property type="match status" value="1"/>
</dbReference>
<dbReference type="GeneID" id="5025139"/>
<dbReference type="Pfam" id="PF00587">
    <property type="entry name" value="tRNA-synt_2b"/>
    <property type="match status" value="1"/>
</dbReference>
<dbReference type="NCBIfam" id="TIGR00389">
    <property type="entry name" value="glyS_dimeric"/>
    <property type="match status" value="1"/>
</dbReference>
<keyword evidence="5" id="KW-0547">Nucleotide-binding</keyword>
<dbReference type="InterPro" id="IPR045864">
    <property type="entry name" value="aa-tRNA-synth_II/BPL/LPL"/>
</dbReference>
<dbReference type="AlphaFoldDB" id="A0CME0"/>
<sequence>MILKQFKKEFYFSFMLQQLNKEVLLKRREALEQVIKRRFIYQPAFSLYGGVAGLYDYGPVGCAIKTNIEQYWREHFIIEEDLFEIAATILTPEPVLKASGHVDRFTDLLVCDSKTGTGYRADKIVTETLENRIAKEGDKLAADVKARYLAVIKDVDTFKEDKMKEVIAELQIKALETGNDLTDPTPFNLMLPTIVGPSTKLPAYLRPETAQGMFLNFARLLEQNGGRVPFGAAQIGLGFRNEIAPRGGLLRCREFQMAEIEYFVDPTEKSTFKKFNKYINLEIPLLSRQLQAEAKQHQPFKMGDAVKEGIINNETLAYFICRTYLYLVEIGINPVNIRFRQHQADEMAHYSSDCWDAEIEMSSGWVECVGLADRSAYDLNAHSAATGQKLQAARKFKVPQPRQVLQVILDKQKIGKELKKDGMALIKYVEALPDDEKQELSDYFQNHEDKVFNIDGKDLTLNRQLVKFEQKTMNVMEEKFIPHVIEPAFGIGRILQAIIEHSFNQRDDPQKTFFKFSPRVAPVKCSILSVVQSEEFDVVIQELTSSLKKLGISCKTDNAGVALGKKYARTDEIGIPFAITVDKETLAAQSVTLREIETTKQVRVPSVEVPRLILELSAGLILWTDVLAKYPVFAAKEEDA</sequence>
<gene>
    <name evidence="11" type="ORF">GSPATT00008436001</name>
</gene>
<keyword evidence="7" id="KW-0648">Protein biosynthesis</keyword>
<evidence type="ECO:0000256" key="6">
    <source>
        <dbReference type="ARBA" id="ARBA00022840"/>
    </source>
</evidence>
<dbReference type="STRING" id="5888.A0CME0"/>
<dbReference type="GO" id="GO:0005524">
    <property type="term" value="F:ATP binding"/>
    <property type="evidence" value="ECO:0007669"/>
    <property type="project" value="UniProtKB-KW"/>
</dbReference>
<evidence type="ECO:0000256" key="2">
    <source>
        <dbReference type="ARBA" id="ARBA00011738"/>
    </source>
</evidence>
<keyword evidence="4" id="KW-0436">Ligase</keyword>
<evidence type="ECO:0000256" key="9">
    <source>
        <dbReference type="ARBA" id="ARBA00030057"/>
    </source>
</evidence>
<evidence type="ECO:0000256" key="1">
    <source>
        <dbReference type="ARBA" id="ARBA00008226"/>
    </source>
</evidence>
<keyword evidence="8" id="KW-0030">Aminoacyl-tRNA synthetase</keyword>
<keyword evidence="12" id="KW-1185">Reference proteome</keyword>
<evidence type="ECO:0000256" key="8">
    <source>
        <dbReference type="ARBA" id="ARBA00023146"/>
    </source>
</evidence>
<dbReference type="eggNOG" id="KOG2298">
    <property type="taxonomic scope" value="Eukaryota"/>
</dbReference>
<accession>A0CME0</accession>
<dbReference type="Pfam" id="PF03129">
    <property type="entry name" value="HGTP_anticodon"/>
    <property type="match status" value="1"/>
</dbReference>
<evidence type="ECO:0000313" key="12">
    <source>
        <dbReference type="Proteomes" id="UP000000600"/>
    </source>
</evidence>
<dbReference type="FunCoup" id="A0CME0">
    <property type="interactions" value="1140"/>
</dbReference>
<dbReference type="PANTHER" id="PTHR10745">
    <property type="entry name" value="GLYCYL-TRNA SYNTHETASE/DNA POLYMERASE SUBUNIT GAMMA-2"/>
    <property type="match status" value="1"/>
</dbReference>
<dbReference type="OMA" id="HFVNFQR"/>
<comment type="similarity">
    <text evidence="1">Belongs to the class-II aminoacyl-tRNA synthetase family.</text>
</comment>
<protein>
    <recommendedName>
        <fullName evidence="3">glycine--tRNA ligase</fullName>
        <ecNumber evidence="3">6.1.1.14</ecNumber>
    </recommendedName>
    <alternativeName>
        <fullName evidence="9">Diadenosine tetraphosphate synthetase</fullName>
    </alternativeName>
</protein>
<dbReference type="KEGG" id="ptm:GSPATT00008436001"/>
<dbReference type="InterPro" id="IPR004154">
    <property type="entry name" value="Anticodon-bd"/>
</dbReference>
<dbReference type="PANTHER" id="PTHR10745:SF0">
    <property type="entry name" value="GLYCINE--TRNA LIGASE"/>
    <property type="match status" value="1"/>
</dbReference>
<organism evidence="11 12">
    <name type="scientific">Paramecium tetraurelia</name>
    <dbReference type="NCBI Taxonomy" id="5888"/>
    <lineage>
        <taxon>Eukaryota</taxon>
        <taxon>Sar</taxon>
        <taxon>Alveolata</taxon>
        <taxon>Ciliophora</taxon>
        <taxon>Intramacronucleata</taxon>
        <taxon>Oligohymenophorea</taxon>
        <taxon>Peniculida</taxon>
        <taxon>Parameciidae</taxon>
        <taxon>Paramecium</taxon>
    </lineage>
</organism>
<dbReference type="Gene3D" id="3.30.40.230">
    <property type="match status" value="1"/>
</dbReference>
<dbReference type="Gene3D" id="3.40.50.800">
    <property type="entry name" value="Anticodon-binding domain"/>
    <property type="match status" value="1"/>
</dbReference>